<name>A0A517R789_9PLAN</name>
<protein>
    <submittedName>
        <fullName evidence="2">Uncharacterized protein</fullName>
    </submittedName>
</protein>
<keyword evidence="3" id="KW-1185">Reference proteome</keyword>
<sequence length="78" mass="8608">MTDFGFEVNGLRRRQPHRGMSPSELAECIESMGQVAANHANVDDDQLPTDPEIQFLDDAVLIAEQVRQLLPTQGGTDD</sequence>
<reference evidence="2 3" key="1">
    <citation type="submission" date="2019-02" db="EMBL/GenBank/DDBJ databases">
        <title>Deep-cultivation of Planctomycetes and their phenomic and genomic characterization uncovers novel biology.</title>
        <authorList>
            <person name="Wiegand S."/>
            <person name="Jogler M."/>
            <person name="Boedeker C."/>
            <person name="Pinto D."/>
            <person name="Vollmers J."/>
            <person name="Rivas-Marin E."/>
            <person name="Kohn T."/>
            <person name="Peeters S.H."/>
            <person name="Heuer A."/>
            <person name="Rast P."/>
            <person name="Oberbeckmann S."/>
            <person name="Bunk B."/>
            <person name="Jeske O."/>
            <person name="Meyerdierks A."/>
            <person name="Storesund J.E."/>
            <person name="Kallscheuer N."/>
            <person name="Luecker S."/>
            <person name="Lage O.M."/>
            <person name="Pohl T."/>
            <person name="Merkel B.J."/>
            <person name="Hornburger P."/>
            <person name="Mueller R.-W."/>
            <person name="Bruemmer F."/>
            <person name="Labrenz M."/>
            <person name="Spormann A.M."/>
            <person name="Op den Camp H."/>
            <person name="Overmann J."/>
            <person name="Amann R."/>
            <person name="Jetten M.S.M."/>
            <person name="Mascher T."/>
            <person name="Medema M.H."/>
            <person name="Devos D.P."/>
            <person name="Kaster A.-K."/>
            <person name="Ovreas L."/>
            <person name="Rohde M."/>
            <person name="Galperin M.Y."/>
            <person name="Jogler C."/>
        </authorList>
    </citation>
    <scope>NUCLEOTIDE SEQUENCE [LARGE SCALE GENOMIC DNA]</scope>
    <source>
        <strain evidence="2 3">Pan189</strain>
    </source>
</reference>
<evidence type="ECO:0000313" key="2">
    <source>
        <dbReference type="EMBL" id="QDT39756.1"/>
    </source>
</evidence>
<dbReference type="RefSeq" id="WP_145365874.1">
    <property type="nucleotide sequence ID" value="NZ_CP036268.1"/>
</dbReference>
<dbReference type="EMBL" id="CP036268">
    <property type="protein sequence ID" value="QDT39756.1"/>
    <property type="molecule type" value="Genomic_DNA"/>
</dbReference>
<evidence type="ECO:0000256" key="1">
    <source>
        <dbReference type="SAM" id="MobiDB-lite"/>
    </source>
</evidence>
<evidence type="ECO:0000313" key="3">
    <source>
        <dbReference type="Proteomes" id="UP000317318"/>
    </source>
</evidence>
<proteinExistence type="predicted"/>
<dbReference type="Proteomes" id="UP000317318">
    <property type="component" value="Chromosome"/>
</dbReference>
<feature type="region of interest" description="Disordered" evidence="1">
    <location>
        <begin position="1"/>
        <end position="20"/>
    </location>
</feature>
<dbReference type="KEGG" id="svp:Pan189_41650"/>
<organism evidence="2 3">
    <name type="scientific">Stratiformator vulcanicus</name>
    <dbReference type="NCBI Taxonomy" id="2527980"/>
    <lineage>
        <taxon>Bacteria</taxon>
        <taxon>Pseudomonadati</taxon>
        <taxon>Planctomycetota</taxon>
        <taxon>Planctomycetia</taxon>
        <taxon>Planctomycetales</taxon>
        <taxon>Planctomycetaceae</taxon>
        <taxon>Stratiformator</taxon>
    </lineage>
</organism>
<accession>A0A517R789</accession>
<dbReference type="AlphaFoldDB" id="A0A517R789"/>
<gene>
    <name evidence="2" type="ORF">Pan189_41650</name>
</gene>